<feature type="chain" id="PRO_5040999630" description="Metalloprotease" evidence="1">
    <location>
        <begin position="22"/>
        <end position="226"/>
    </location>
</feature>
<dbReference type="AlphaFoldDB" id="A0A9W8YY22"/>
<evidence type="ECO:0008006" key="4">
    <source>
        <dbReference type="Google" id="ProtNLM"/>
    </source>
</evidence>
<accession>A0A9W8YY22</accession>
<organism evidence="2 3">
    <name type="scientific">Gnomoniopsis smithogilvyi</name>
    <dbReference type="NCBI Taxonomy" id="1191159"/>
    <lineage>
        <taxon>Eukaryota</taxon>
        <taxon>Fungi</taxon>
        <taxon>Dikarya</taxon>
        <taxon>Ascomycota</taxon>
        <taxon>Pezizomycotina</taxon>
        <taxon>Sordariomycetes</taxon>
        <taxon>Sordariomycetidae</taxon>
        <taxon>Diaporthales</taxon>
        <taxon>Gnomoniaceae</taxon>
        <taxon>Gnomoniopsis</taxon>
    </lineage>
</organism>
<sequence length="226" mass="24236">MLFPSLPTTTLLLALAGTTLSHPLAKRHDDPAAATVKIIMPLSVSCAGRGDECTTADVAAPYLAASMDTYGVKTGYEQAGILALISYESNQLQYKTNLNPANKAAGQGTANEQSGQFNVEYANSFPELAKLNLTTSTVLAQVTQDKYNFGSGAWFYSQQKTDGCKNARAMAQQSNTTAWTWFSTVYLADCVGVNITAQTARTEHWNRALQAFGINNDTVNGVSTTK</sequence>
<feature type="signal peptide" evidence="1">
    <location>
        <begin position="1"/>
        <end position="21"/>
    </location>
</feature>
<comment type="caution">
    <text evidence="2">The sequence shown here is derived from an EMBL/GenBank/DDBJ whole genome shotgun (WGS) entry which is preliminary data.</text>
</comment>
<evidence type="ECO:0000256" key="1">
    <source>
        <dbReference type="SAM" id="SignalP"/>
    </source>
</evidence>
<name>A0A9W8YY22_9PEZI</name>
<reference evidence="2" key="1">
    <citation type="submission" date="2022-10" db="EMBL/GenBank/DDBJ databases">
        <title>Tapping the CABI collections for fungal endophytes: first genome assemblies for Collariella, Neodidymelliopsis, Ascochyta clinopodiicola, Didymella pomorum, Didymosphaeria variabile, Neocosmospora piperis and Neocucurbitaria cava.</title>
        <authorList>
            <person name="Hill R."/>
        </authorList>
    </citation>
    <scope>NUCLEOTIDE SEQUENCE</scope>
    <source>
        <strain evidence="2">IMI 355082</strain>
    </source>
</reference>
<evidence type="ECO:0000313" key="2">
    <source>
        <dbReference type="EMBL" id="KAJ4394712.1"/>
    </source>
</evidence>
<dbReference type="OrthoDB" id="2349272at2759"/>
<keyword evidence="1" id="KW-0732">Signal</keyword>
<evidence type="ECO:0000313" key="3">
    <source>
        <dbReference type="Proteomes" id="UP001140453"/>
    </source>
</evidence>
<keyword evidence="3" id="KW-1185">Reference proteome</keyword>
<dbReference type="EMBL" id="JAPEVB010000002">
    <property type="protein sequence ID" value="KAJ4394712.1"/>
    <property type="molecule type" value="Genomic_DNA"/>
</dbReference>
<gene>
    <name evidence="2" type="ORF">N0V93_003931</name>
</gene>
<dbReference type="Proteomes" id="UP001140453">
    <property type="component" value="Unassembled WGS sequence"/>
</dbReference>
<protein>
    <recommendedName>
        <fullName evidence="4">Metalloprotease</fullName>
    </recommendedName>
</protein>
<proteinExistence type="predicted"/>